<dbReference type="PANTHER" id="PTHR11439">
    <property type="entry name" value="GAG-POL-RELATED RETROTRANSPOSON"/>
    <property type="match status" value="1"/>
</dbReference>
<dbReference type="InterPro" id="IPR013103">
    <property type="entry name" value="RVT_2"/>
</dbReference>
<feature type="compositionally biased region" description="Polar residues" evidence="1">
    <location>
        <begin position="63"/>
        <end position="73"/>
    </location>
</feature>
<dbReference type="SUPFAM" id="SSF90250">
    <property type="entry name" value="Troponin coil-coiled subunits"/>
    <property type="match status" value="1"/>
</dbReference>
<protein>
    <recommendedName>
        <fullName evidence="2">Reverse transcriptase Ty1/copia-type domain-containing protein</fullName>
    </recommendedName>
</protein>
<proteinExistence type="predicted"/>
<reference evidence="3" key="1">
    <citation type="journal article" date="2019" name="Sci. Rep.">
        <title>Draft genome of Tanacetum cinerariifolium, the natural source of mosquito coil.</title>
        <authorList>
            <person name="Yamashiro T."/>
            <person name="Shiraishi A."/>
            <person name="Satake H."/>
            <person name="Nakayama K."/>
        </authorList>
    </citation>
    <scope>NUCLEOTIDE SEQUENCE</scope>
</reference>
<dbReference type="SUPFAM" id="SSF56672">
    <property type="entry name" value="DNA/RNA polymerases"/>
    <property type="match status" value="1"/>
</dbReference>
<dbReference type="PANTHER" id="PTHR11439:SF495">
    <property type="entry name" value="REVERSE TRANSCRIPTASE, RNA-DEPENDENT DNA POLYMERASE-RELATED"/>
    <property type="match status" value="1"/>
</dbReference>
<evidence type="ECO:0000256" key="1">
    <source>
        <dbReference type="SAM" id="MobiDB-lite"/>
    </source>
</evidence>
<comment type="caution">
    <text evidence="3">The sequence shown here is derived from an EMBL/GenBank/DDBJ whole genome shotgun (WGS) entry which is preliminary data.</text>
</comment>
<dbReference type="EMBL" id="BKCJ010136354">
    <property type="protein sequence ID" value="GEX88102.1"/>
    <property type="molecule type" value="Genomic_DNA"/>
</dbReference>
<feature type="non-terminal residue" evidence="3">
    <location>
        <position position="1"/>
    </location>
</feature>
<feature type="region of interest" description="Disordered" evidence="1">
    <location>
        <begin position="419"/>
        <end position="467"/>
    </location>
</feature>
<feature type="compositionally biased region" description="Basic residues" evidence="1">
    <location>
        <begin position="429"/>
        <end position="439"/>
    </location>
</feature>
<feature type="compositionally biased region" description="Basic and acidic residues" evidence="1">
    <location>
        <begin position="31"/>
        <end position="40"/>
    </location>
</feature>
<dbReference type="InterPro" id="IPR038077">
    <property type="entry name" value="Troponin_sf"/>
</dbReference>
<dbReference type="Pfam" id="PF07727">
    <property type="entry name" value="RVT_2"/>
    <property type="match status" value="1"/>
</dbReference>
<dbReference type="AlphaFoldDB" id="A0A699HCL5"/>
<organism evidence="3">
    <name type="scientific">Tanacetum cinerariifolium</name>
    <name type="common">Dalmatian daisy</name>
    <name type="synonym">Chrysanthemum cinerariifolium</name>
    <dbReference type="NCBI Taxonomy" id="118510"/>
    <lineage>
        <taxon>Eukaryota</taxon>
        <taxon>Viridiplantae</taxon>
        <taxon>Streptophyta</taxon>
        <taxon>Embryophyta</taxon>
        <taxon>Tracheophyta</taxon>
        <taxon>Spermatophyta</taxon>
        <taxon>Magnoliopsida</taxon>
        <taxon>eudicotyledons</taxon>
        <taxon>Gunneridae</taxon>
        <taxon>Pentapetalae</taxon>
        <taxon>asterids</taxon>
        <taxon>campanulids</taxon>
        <taxon>Asterales</taxon>
        <taxon>Asteraceae</taxon>
        <taxon>Asteroideae</taxon>
        <taxon>Anthemideae</taxon>
        <taxon>Anthemidinae</taxon>
        <taxon>Tanacetum</taxon>
    </lineage>
</organism>
<accession>A0A699HCL5</accession>
<feature type="domain" description="Reverse transcriptase Ty1/copia-type" evidence="2">
    <location>
        <begin position="129"/>
        <end position="200"/>
    </location>
</feature>
<sequence length="700" mass="79529">QAGQEKESDHEYIMLPFMPSYLPLSSSIQSSDDKDADEAPGKGGEGVSKGSGVDNQERFDGSPQDQDVNTTEPSINTANTNINTSSLNINIVGSNDPSMPSLEETGIFDNVYDDREVAAEADTNNLEPLTVIDVKSAFLYGTIKEEVYVCQHPSFEDPHFPNKVYKVEKALYGLHQALRAWYETLSTYLLENRFRRDDAQEIPDKFYKGTHFLLRVTTSTLMEPNNALIKDPEAEDVDVHLYRLMIGSLMYLIAFRPDIMFAICACAGFQVTPKTSHIHVVKRIFRYLKGQPKLGLWYLKDSPFDLEAFSDSDYVGVSLDRKSTTGEMGFVMNLEFKLVVGQRLVLNRCLDWIALAAQNEIQVKTVNEDVRLQALVDGKKVILNEASIRRDLRLDDAEGTACLPMLLSLKNWQEWDTPILTQPSSSQPQRKHKLRRKQRKETEVSQDDIPTEEHMPTPSHDPLPSGKDRLQLNELMEICTKLSDRVLSLEKINTNQVVEIEMLKKRIKKLKGKKKKKRTHRLKILYKVGFNARIISSDKEGLDQERMNDQDMCGFNDLDGDEVVVDVSAGEKEEQSDKVAKRKLLLLIQLLLLNLIEIKAAEPKALTNVAITVNSLLNNHHSLKKGKAKMVEPERPLKRKKQIMMDEQIARDLEAQMQADLEEEKMITKEKEEGANIAMIAEWDNIQDMMDADYELAAKL</sequence>
<gene>
    <name evidence="3" type="ORF">Tci_360077</name>
</gene>
<evidence type="ECO:0000259" key="2">
    <source>
        <dbReference type="Pfam" id="PF07727"/>
    </source>
</evidence>
<name>A0A699HCL5_TANCI</name>
<dbReference type="InterPro" id="IPR043502">
    <property type="entry name" value="DNA/RNA_pol_sf"/>
</dbReference>
<evidence type="ECO:0000313" key="3">
    <source>
        <dbReference type="EMBL" id="GEX88102.1"/>
    </source>
</evidence>
<feature type="region of interest" description="Disordered" evidence="1">
    <location>
        <begin position="23"/>
        <end position="81"/>
    </location>
</feature>